<keyword evidence="1" id="KW-0812">Transmembrane</keyword>
<evidence type="ECO:0000256" key="1">
    <source>
        <dbReference type="SAM" id="Phobius"/>
    </source>
</evidence>
<keyword evidence="1" id="KW-0472">Membrane</keyword>
<dbReference type="EMBL" id="FNGY01000003">
    <property type="protein sequence ID" value="SDM24009.1"/>
    <property type="molecule type" value="Genomic_DNA"/>
</dbReference>
<evidence type="ECO:0000313" key="5">
    <source>
        <dbReference type="Proteomes" id="UP000183200"/>
    </source>
</evidence>
<protein>
    <submittedName>
        <fullName evidence="4">FecR protein</fullName>
    </submittedName>
</protein>
<keyword evidence="5" id="KW-1185">Reference proteome</keyword>
<sequence>MEKQELTILFNKYTQGNCAPEEIITILHHFNLHENKEQFKQLILEELEKTSAPSTDENSPHALRAFAQTDKALLELFGRKEEVKRPSSAFHWISIAAILLTVLTIGYVFRSQFYAKDQPSLSTLAFKDIAPGSNHAVLKIAGSHEIIQLSHNKEGVQIKNGEIFYKDNTRLTDPILKNKEPEQSDNTSYTIETPRGGQYKILLSDGTEVRLNAASSLTYPGIFQGNTREVSVTGEVFFQVARNKEKPFIVKVGAIKNTVTGTSFNISAYPDEQGVKTTLVTGGLHVSGYGNEVTLRPGQQASVAEKKIAVNAVDTDEYTAWLNNEFSFENKNIEAIMKNISRWYDVDVYYQGNRYDNRKFGGTYTRTKGLSALLKHLESLSGIHFIVEGRRIKVLI</sequence>
<dbReference type="Gene3D" id="3.55.50.30">
    <property type="match status" value="1"/>
</dbReference>
<dbReference type="RefSeq" id="WP_074605940.1">
    <property type="nucleotide sequence ID" value="NZ_FNGY01000003.1"/>
</dbReference>
<dbReference type="Gene3D" id="2.60.120.1440">
    <property type="match status" value="1"/>
</dbReference>
<name>A0A1G9RL03_9SPHI</name>
<dbReference type="GO" id="GO:0016989">
    <property type="term" value="F:sigma factor antagonist activity"/>
    <property type="evidence" value="ECO:0007669"/>
    <property type="project" value="TreeGrafter"/>
</dbReference>
<dbReference type="InterPro" id="IPR006860">
    <property type="entry name" value="FecR"/>
</dbReference>
<dbReference type="PANTHER" id="PTHR30273">
    <property type="entry name" value="PERIPLASMIC SIGNAL SENSOR AND SIGMA FACTOR ACTIVATOR FECR-RELATED"/>
    <property type="match status" value="1"/>
</dbReference>
<feature type="domain" description="FecR protein" evidence="2">
    <location>
        <begin position="190"/>
        <end position="282"/>
    </location>
</feature>
<feature type="transmembrane region" description="Helical" evidence="1">
    <location>
        <begin position="89"/>
        <end position="109"/>
    </location>
</feature>
<dbReference type="PANTHER" id="PTHR30273:SF2">
    <property type="entry name" value="PROTEIN FECR"/>
    <property type="match status" value="1"/>
</dbReference>
<dbReference type="AlphaFoldDB" id="A0A1G9RL03"/>
<reference evidence="5" key="1">
    <citation type="submission" date="2016-10" db="EMBL/GenBank/DDBJ databases">
        <authorList>
            <person name="Varghese N."/>
            <person name="Submissions S."/>
        </authorList>
    </citation>
    <scope>NUCLEOTIDE SEQUENCE [LARGE SCALE GENOMIC DNA]</scope>
    <source>
        <strain evidence="5">DSM 19110</strain>
    </source>
</reference>
<keyword evidence="1" id="KW-1133">Transmembrane helix</keyword>
<proteinExistence type="predicted"/>
<accession>A0A1G9RL03</accession>
<dbReference type="InterPro" id="IPR012373">
    <property type="entry name" value="Ferrdict_sens_TM"/>
</dbReference>
<dbReference type="Proteomes" id="UP000183200">
    <property type="component" value="Unassembled WGS sequence"/>
</dbReference>
<dbReference type="InterPro" id="IPR032508">
    <property type="entry name" value="FecR_C"/>
</dbReference>
<dbReference type="Pfam" id="PF04773">
    <property type="entry name" value="FecR"/>
    <property type="match status" value="1"/>
</dbReference>
<evidence type="ECO:0000259" key="3">
    <source>
        <dbReference type="Pfam" id="PF16344"/>
    </source>
</evidence>
<gene>
    <name evidence="4" type="ORF">SAMN05421820_103284</name>
</gene>
<dbReference type="OrthoDB" id="651134at2"/>
<dbReference type="Pfam" id="PF16344">
    <property type="entry name" value="FecR_C"/>
    <property type="match status" value="1"/>
</dbReference>
<feature type="domain" description="Protein FecR C-terminal" evidence="3">
    <location>
        <begin position="325"/>
        <end position="394"/>
    </location>
</feature>
<organism evidence="4 5">
    <name type="scientific">Pedobacter steynii</name>
    <dbReference type="NCBI Taxonomy" id="430522"/>
    <lineage>
        <taxon>Bacteria</taxon>
        <taxon>Pseudomonadati</taxon>
        <taxon>Bacteroidota</taxon>
        <taxon>Sphingobacteriia</taxon>
        <taxon>Sphingobacteriales</taxon>
        <taxon>Sphingobacteriaceae</taxon>
        <taxon>Pedobacter</taxon>
    </lineage>
</organism>
<evidence type="ECO:0000259" key="2">
    <source>
        <dbReference type="Pfam" id="PF04773"/>
    </source>
</evidence>
<evidence type="ECO:0000313" key="4">
    <source>
        <dbReference type="EMBL" id="SDM24009.1"/>
    </source>
</evidence>